<comment type="caution">
    <text evidence="2">The sequence shown here is derived from an EMBL/GenBank/DDBJ whole genome shotgun (WGS) entry which is preliminary data.</text>
</comment>
<sequence>MWEMAKSSVGRFFEGTLFADPPKAYSQMAIGIGATAALVVLLGLIGAPLWLAGLCGGVAGGALQPYLFKNLRYR</sequence>
<name>A0A317E7L0_9PROT</name>
<dbReference type="EMBL" id="QGLF01000001">
    <property type="protein sequence ID" value="PWR23118.1"/>
    <property type="molecule type" value="Genomic_DNA"/>
</dbReference>
<organism evidence="2 3">
    <name type="scientific">Zavarzinia compransoris</name>
    <dbReference type="NCBI Taxonomy" id="1264899"/>
    <lineage>
        <taxon>Bacteria</taxon>
        <taxon>Pseudomonadati</taxon>
        <taxon>Pseudomonadota</taxon>
        <taxon>Alphaproteobacteria</taxon>
        <taxon>Rhodospirillales</taxon>
        <taxon>Zavarziniaceae</taxon>
        <taxon>Zavarzinia</taxon>
    </lineage>
</organism>
<evidence type="ECO:0000313" key="3">
    <source>
        <dbReference type="Proteomes" id="UP000246077"/>
    </source>
</evidence>
<keyword evidence="1" id="KW-0812">Transmembrane</keyword>
<dbReference type="AlphaFoldDB" id="A0A317E7L0"/>
<feature type="transmembrane region" description="Helical" evidence="1">
    <location>
        <begin position="24"/>
        <end position="44"/>
    </location>
</feature>
<evidence type="ECO:0000256" key="1">
    <source>
        <dbReference type="SAM" id="Phobius"/>
    </source>
</evidence>
<reference evidence="3" key="1">
    <citation type="submission" date="2018-05" db="EMBL/GenBank/DDBJ databases">
        <title>Zavarzinia sp. HR-AS.</title>
        <authorList>
            <person name="Lee Y."/>
            <person name="Jeon C.O."/>
        </authorList>
    </citation>
    <scope>NUCLEOTIDE SEQUENCE [LARGE SCALE GENOMIC DNA]</scope>
    <source>
        <strain evidence="3">DSM 1231</strain>
    </source>
</reference>
<protein>
    <submittedName>
        <fullName evidence="2">Uncharacterized protein</fullName>
    </submittedName>
</protein>
<gene>
    <name evidence="2" type="ORF">DKG75_00665</name>
</gene>
<dbReference type="Proteomes" id="UP000246077">
    <property type="component" value="Unassembled WGS sequence"/>
</dbReference>
<accession>A0A317E7L0</accession>
<keyword evidence="1" id="KW-1133">Transmembrane helix</keyword>
<dbReference type="OrthoDB" id="517039at2"/>
<keyword evidence="1" id="KW-0472">Membrane</keyword>
<keyword evidence="3" id="KW-1185">Reference proteome</keyword>
<proteinExistence type="predicted"/>
<evidence type="ECO:0000313" key="2">
    <source>
        <dbReference type="EMBL" id="PWR23118.1"/>
    </source>
</evidence>